<evidence type="ECO:0000259" key="9">
    <source>
        <dbReference type="Pfam" id="PF02838"/>
    </source>
</evidence>
<dbReference type="EC" id="3.2.1.52" evidence="3"/>
<evidence type="ECO:0000259" key="8">
    <source>
        <dbReference type="Pfam" id="PF00728"/>
    </source>
</evidence>
<dbReference type="PANTHER" id="PTHR22600:SF57">
    <property type="entry name" value="BETA-N-ACETYLHEXOSAMINIDASE"/>
    <property type="match status" value="1"/>
</dbReference>
<feature type="domain" description="Glycoside hydrolase family 20 catalytic" evidence="8">
    <location>
        <begin position="160"/>
        <end position="475"/>
    </location>
</feature>
<evidence type="ECO:0000256" key="1">
    <source>
        <dbReference type="ARBA" id="ARBA00001231"/>
    </source>
</evidence>
<feature type="active site" description="Proton donor" evidence="6">
    <location>
        <position position="305"/>
    </location>
</feature>
<dbReference type="KEGG" id="taer:GT409_13385"/>
<dbReference type="PANTHER" id="PTHR22600">
    <property type="entry name" value="BETA-HEXOSAMINIDASE"/>
    <property type="match status" value="1"/>
</dbReference>
<dbReference type="RefSeq" id="WP_160629569.1">
    <property type="nucleotide sequence ID" value="NZ_CP047593.1"/>
</dbReference>
<dbReference type="SUPFAM" id="SSF51445">
    <property type="entry name" value="(Trans)glycosidases"/>
    <property type="match status" value="1"/>
</dbReference>
<dbReference type="EMBL" id="CP047593">
    <property type="protein sequence ID" value="QHI70392.1"/>
    <property type="molecule type" value="Genomic_DNA"/>
</dbReference>
<comment type="similarity">
    <text evidence="2">Belongs to the glycosyl hydrolase 20 family.</text>
</comment>
<evidence type="ECO:0000313" key="10">
    <source>
        <dbReference type="EMBL" id="QHI70392.1"/>
    </source>
</evidence>
<dbReference type="Proteomes" id="UP000464954">
    <property type="component" value="Chromosome"/>
</dbReference>
<dbReference type="SUPFAM" id="SSF55545">
    <property type="entry name" value="beta-N-acetylhexosaminidase-like domain"/>
    <property type="match status" value="1"/>
</dbReference>
<keyword evidence="4 10" id="KW-0378">Hydrolase</keyword>
<keyword evidence="7" id="KW-0732">Signal</keyword>
<dbReference type="Pfam" id="PF02838">
    <property type="entry name" value="Glyco_hydro_20b"/>
    <property type="match status" value="1"/>
</dbReference>
<dbReference type="GO" id="GO:0030203">
    <property type="term" value="P:glycosaminoglycan metabolic process"/>
    <property type="evidence" value="ECO:0007669"/>
    <property type="project" value="TreeGrafter"/>
</dbReference>
<accession>A0A6P1M8N8</accession>
<feature type="chain" id="PRO_5026795840" description="beta-N-acetylhexosaminidase" evidence="7">
    <location>
        <begin position="22"/>
        <end position="700"/>
    </location>
</feature>
<dbReference type="Gene3D" id="2.60.120.260">
    <property type="entry name" value="Galactose-binding domain-like"/>
    <property type="match status" value="1"/>
</dbReference>
<evidence type="ECO:0000256" key="3">
    <source>
        <dbReference type="ARBA" id="ARBA00012663"/>
    </source>
</evidence>
<feature type="signal peptide" evidence="7">
    <location>
        <begin position="1"/>
        <end position="21"/>
    </location>
</feature>
<feature type="domain" description="Beta-hexosaminidase bacterial type N-terminal" evidence="9">
    <location>
        <begin position="31"/>
        <end position="155"/>
    </location>
</feature>
<dbReference type="GO" id="GO:0016020">
    <property type="term" value="C:membrane"/>
    <property type="evidence" value="ECO:0007669"/>
    <property type="project" value="TreeGrafter"/>
</dbReference>
<dbReference type="InterPro" id="IPR015883">
    <property type="entry name" value="Glyco_hydro_20_cat"/>
</dbReference>
<keyword evidence="11" id="KW-1185">Reference proteome</keyword>
<reference evidence="10 11" key="1">
    <citation type="submission" date="2020-01" db="EMBL/GenBank/DDBJ databases">
        <title>Ponticoccus aerotolerans gen. nov., sp. nov., an anaerobic bacterium and proposal of Ponticoccusceae fam. nov., Ponticoccusles ord. nov. and Ponticoccuse classis nov. in the phylum Kiritimatiellaeota.</title>
        <authorList>
            <person name="Zhou L.Y."/>
            <person name="Du Z.J."/>
        </authorList>
    </citation>
    <scope>NUCLEOTIDE SEQUENCE [LARGE SCALE GENOMIC DNA]</scope>
    <source>
        <strain evidence="10 11">S-5007</strain>
    </source>
</reference>
<dbReference type="InterPro" id="IPR029018">
    <property type="entry name" value="Hex-like_dom2"/>
</dbReference>
<name>A0A6P1M8N8_9BACT</name>
<evidence type="ECO:0000256" key="7">
    <source>
        <dbReference type="SAM" id="SignalP"/>
    </source>
</evidence>
<dbReference type="Gene3D" id="3.30.379.10">
    <property type="entry name" value="Chitobiase/beta-hexosaminidase domain 2-like"/>
    <property type="match status" value="1"/>
</dbReference>
<organism evidence="10 11">
    <name type="scientific">Tichowtungia aerotolerans</name>
    <dbReference type="NCBI Taxonomy" id="2697043"/>
    <lineage>
        <taxon>Bacteria</taxon>
        <taxon>Pseudomonadati</taxon>
        <taxon>Kiritimatiellota</taxon>
        <taxon>Tichowtungiia</taxon>
        <taxon>Tichowtungiales</taxon>
        <taxon>Tichowtungiaceae</taxon>
        <taxon>Tichowtungia</taxon>
    </lineage>
</organism>
<evidence type="ECO:0000256" key="6">
    <source>
        <dbReference type="PIRSR" id="PIRSR625705-1"/>
    </source>
</evidence>
<comment type="catalytic activity">
    <reaction evidence="1">
        <text>Hydrolysis of terminal non-reducing N-acetyl-D-hexosamine residues in N-acetyl-beta-D-hexosaminides.</text>
        <dbReference type="EC" id="3.2.1.52"/>
    </reaction>
</comment>
<gene>
    <name evidence="10" type="ORF">GT409_13385</name>
</gene>
<protein>
    <recommendedName>
        <fullName evidence="3">beta-N-acetylhexosaminidase</fullName>
        <ecNumber evidence="3">3.2.1.52</ecNumber>
    </recommendedName>
</protein>
<dbReference type="InterPro" id="IPR017853">
    <property type="entry name" value="GH"/>
</dbReference>
<dbReference type="GO" id="GO:0004563">
    <property type="term" value="F:beta-N-acetylhexosaminidase activity"/>
    <property type="evidence" value="ECO:0007669"/>
    <property type="project" value="UniProtKB-EC"/>
</dbReference>
<dbReference type="GO" id="GO:0005975">
    <property type="term" value="P:carbohydrate metabolic process"/>
    <property type="evidence" value="ECO:0007669"/>
    <property type="project" value="InterPro"/>
</dbReference>
<sequence length="700" mass="78147">MRNIHKSMICMLASLMIPVLAFSEFEDRLKELIPVPKTVSVQEQIVAIPAASDVLQIVDPKVAAFRSAVEMIRVRLQQGQQRFSVVDESAGGSTVLMFQKDDGLAPEEYRLVVSQNGMVVSAADEKGIAWAGVTLEQLLGSLRSGDSLPEMTLADRPDQAYRGIMIDVARQPHPIGVIRDVVQLCRWYKLGYLHIHFTDSQLWTLPSTKYPALSAENTTYTKRELEELEAFARSMGVTIVPEFDVPGHSYALIRLMPELGTRTAARGRPVLDVLSDRTYEVLDDLIGELCEIFESTPYIHLGADEVKREKEIWPQMEGYNLFLQKNGLADVEELYRYFVRRVSLLISAHGKTPVAWEGVAAEGNPAMPPELTMMSYECYYEMPGAYIENGHNVINTTWVPLYITNRRHPDLTAIYDWELSQWGHWWPKSAAKDGLSVKPTDRILGGQICAWELPAALEIKLLRNRAGVLGERLWNDRRSLSAEECIGAVEGLTETFVKTHTLSPVTREALSQAKDSSEPPVFQEKMMDRFEGSDIRNWQVGGAGTGVALTSDVVYSGNESLAVQFSTPGKGTHNISLWTRLDDIQVAGVEYHFLAATDTGAGAVYTKVRMRSKKPQKQYALKFYSELFKQKLPVYPSASLESAAWQIYDTSLPGDVSKVLPEGDVLPAPVVDRLEILIRVTTETAQTGTIYLDDLKITTP</sequence>
<dbReference type="InterPro" id="IPR015882">
    <property type="entry name" value="HEX_bac_N"/>
</dbReference>
<proteinExistence type="inferred from homology"/>
<evidence type="ECO:0000256" key="4">
    <source>
        <dbReference type="ARBA" id="ARBA00022801"/>
    </source>
</evidence>
<evidence type="ECO:0000256" key="5">
    <source>
        <dbReference type="ARBA" id="ARBA00023295"/>
    </source>
</evidence>
<dbReference type="PRINTS" id="PR00738">
    <property type="entry name" value="GLHYDRLASE20"/>
</dbReference>
<dbReference type="Gene3D" id="3.20.20.80">
    <property type="entry name" value="Glycosidases"/>
    <property type="match status" value="1"/>
</dbReference>
<dbReference type="InterPro" id="IPR025705">
    <property type="entry name" value="Beta_hexosaminidase_sua/sub"/>
</dbReference>
<evidence type="ECO:0000256" key="2">
    <source>
        <dbReference type="ARBA" id="ARBA00006285"/>
    </source>
</evidence>
<evidence type="ECO:0000313" key="11">
    <source>
        <dbReference type="Proteomes" id="UP000464954"/>
    </source>
</evidence>
<dbReference type="AlphaFoldDB" id="A0A6P1M8N8"/>
<dbReference type="Pfam" id="PF00728">
    <property type="entry name" value="Glyco_hydro_20"/>
    <property type="match status" value="1"/>
</dbReference>
<keyword evidence="5" id="KW-0326">Glycosidase</keyword>